<sequence length="163" mass="17583">MRETADEVAAMQALMDASYARSTSHLREIVSGPRRLTAEQVLAELVGMKVLTLATVTAAGEPRLSAVDGHLLHGSWTFGTDGRAAKATHLAARPAVSAAHVDGERLGVFCHGRAVRLTPADPLWTETIEHWTAHYGPDPTTWGADVRMFRVEPTWLVGYGTVA</sequence>
<dbReference type="SUPFAM" id="SSF50475">
    <property type="entry name" value="FMN-binding split barrel"/>
    <property type="match status" value="1"/>
</dbReference>
<dbReference type="Pfam" id="PF01243">
    <property type="entry name" value="PNPOx_N"/>
    <property type="match status" value="1"/>
</dbReference>
<dbReference type="InterPro" id="IPR011576">
    <property type="entry name" value="Pyridox_Oxase_N"/>
</dbReference>
<gene>
    <name evidence="2" type="ORF">SAMN05216184_1118</name>
</gene>
<dbReference type="Gene3D" id="2.30.110.10">
    <property type="entry name" value="Electron Transport, Fmn-binding Protein, Chain A"/>
    <property type="match status" value="1"/>
</dbReference>
<proteinExistence type="predicted"/>
<reference evidence="2 3" key="1">
    <citation type="submission" date="2016-10" db="EMBL/GenBank/DDBJ databases">
        <authorList>
            <person name="Cai Z."/>
        </authorList>
    </citation>
    <scope>NUCLEOTIDE SEQUENCE [LARGE SCALE GENOMIC DNA]</scope>
    <source>
        <strain evidence="2 3">CGMCC 1.10826</strain>
    </source>
</reference>
<dbReference type="RefSeq" id="WP_110853108.1">
    <property type="nucleotide sequence ID" value="NZ_QKLZ01000011.1"/>
</dbReference>
<dbReference type="AlphaFoldDB" id="A0A2Y9AR29"/>
<dbReference type="OrthoDB" id="4540122at2"/>
<organism evidence="2 3">
    <name type="scientific">Georgenia satyanarayanai</name>
    <dbReference type="NCBI Taxonomy" id="860221"/>
    <lineage>
        <taxon>Bacteria</taxon>
        <taxon>Bacillati</taxon>
        <taxon>Actinomycetota</taxon>
        <taxon>Actinomycetes</taxon>
        <taxon>Micrococcales</taxon>
        <taxon>Bogoriellaceae</taxon>
        <taxon>Georgenia</taxon>
    </lineage>
</organism>
<keyword evidence="3" id="KW-1185">Reference proteome</keyword>
<accession>A0A2Y9AR29</accession>
<feature type="domain" description="Pyridoxamine 5'-phosphate oxidase N-terminal" evidence="1">
    <location>
        <begin position="39"/>
        <end position="155"/>
    </location>
</feature>
<evidence type="ECO:0000259" key="1">
    <source>
        <dbReference type="Pfam" id="PF01243"/>
    </source>
</evidence>
<dbReference type="EMBL" id="UETB01000011">
    <property type="protein sequence ID" value="SSA44947.1"/>
    <property type="molecule type" value="Genomic_DNA"/>
</dbReference>
<evidence type="ECO:0000313" key="3">
    <source>
        <dbReference type="Proteomes" id="UP000250222"/>
    </source>
</evidence>
<protein>
    <submittedName>
        <fullName evidence="2">General stress protein 26</fullName>
    </submittedName>
</protein>
<dbReference type="Proteomes" id="UP000250222">
    <property type="component" value="Unassembled WGS sequence"/>
</dbReference>
<dbReference type="InterPro" id="IPR012349">
    <property type="entry name" value="Split_barrel_FMN-bd"/>
</dbReference>
<evidence type="ECO:0000313" key="2">
    <source>
        <dbReference type="EMBL" id="SSA44947.1"/>
    </source>
</evidence>
<name>A0A2Y9AR29_9MICO</name>